<dbReference type="RefSeq" id="WP_129891911.1">
    <property type="nucleotide sequence ID" value="NZ_CP035758.1"/>
</dbReference>
<reference evidence="1 2" key="1">
    <citation type="submission" date="2019-01" db="EMBL/GenBank/DDBJ databases">
        <title>Ktedonosporobacter rubrisoli SCAWS-G2.</title>
        <authorList>
            <person name="Huang Y."/>
            <person name="Yan B."/>
        </authorList>
    </citation>
    <scope>NUCLEOTIDE SEQUENCE [LARGE SCALE GENOMIC DNA]</scope>
    <source>
        <strain evidence="1 2">SCAWS-G2</strain>
    </source>
</reference>
<dbReference type="Proteomes" id="UP000290365">
    <property type="component" value="Chromosome"/>
</dbReference>
<dbReference type="KEGG" id="kbs:EPA93_34730"/>
<dbReference type="OrthoDB" id="2851305at2"/>
<dbReference type="EMBL" id="CP035758">
    <property type="protein sequence ID" value="QBD80849.1"/>
    <property type="molecule type" value="Genomic_DNA"/>
</dbReference>
<dbReference type="AlphaFoldDB" id="A0A4P6JYH6"/>
<evidence type="ECO:0000313" key="1">
    <source>
        <dbReference type="EMBL" id="QBD80849.1"/>
    </source>
</evidence>
<proteinExistence type="predicted"/>
<evidence type="ECO:0000313" key="2">
    <source>
        <dbReference type="Proteomes" id="UP000290365"/>
    </source>
</evidence>
<gene>
    <name evidence="1" type="ORF">EPA93_34730</name>
</gene>
<sequence>MDMPQVSDVIRTFFKEFEQANNAFAPDRLASLVSDPLVGADPNGVVQAIAKEDYLSGIVQSQQYLQMLGFQYIKAVPIEEIQLSEHYVLVKTQGTMHIEKTPGQPIDLVHNAAYILFVKDGKAQIVFSLTHEDPMKMLQEQYGISLENLT</sequence>
<name>A0A4P6JYH6_KTERU</name>
<organism evidence="1 2">
    <name type="scientific">Ktedonosporobacter rubrisoli</name>
    <dbReference type="NCBI Taxonomy" id="2509675"/>
    <lineage>
        <taxon>Bacteria</taxon>
        <taxon>Bacillati</taxon>
        <taxon>Chloroflexota</taxon>
        <taxon>Ktedonobacteria</taxon>
        <taxon>Ktedonobacterales</taxon>
        <taxon>Ktedonosporobacteraceae</taxon>
        <taxon>Ktedonosporobacter</taxon>
    </lineage>
</organism>
<keyword evidence="2" id="KW-1185">Reference proteome</keyword>
<evidence type="ECO:0008006" key="3">
    <source>
        <dbReference type="Google" id="ProtNLM"/>
    </source>
</evidence>
<accession>A0A4P6JYH6</accession>
<protein>
    <recommendedName>
        <fullName evidence="3">Nuclear transport factor 2 family protein</fullName>
    </recommendedName>
</protein>